<feature type="transmembrane region" description="Helical" evidence="1">
    <location>
        <begin position="134"/>
        <end position="153"/>
    </location>
</feature>
<accession>A0ABW6W6K2</accession>
<reference evidence="3 4" key="1">
    <citation type="submission" date="2024-10" db="EMBL/GenBank/DDBJ databases">
        <title>The Natural Products Discovery Center: Release of the First 8490 Sequenced Strains for Exploring Actinobacteria Biosynthetic Diversity.</title>
        <authorList>
            <person name="Kalkreuter E."/>
            <person name="Kautsar S.A."/>
            <person name="Yang D."/>
            <person name="Bader C.D."/>
            <person name="Teijaro C.N."/>
            <person name="Fluegel L."/>
            <person name="Davis C.M."/>
            <person name="Simpson J.R."/>
            <person name="Lauterbach L."/>
            <person name="Steele A.D."/>
            <person name="Gui C."/>
            <person name="Meng S."/>
            <person name="Li G."/>
            <person name="Viehrig K."/>
            <person name="Ye F."/>
            <person name="Su P."/>
            <person name="Kiefer A.F."/>
            <person name="Nichols A."/>
            <person name="Cepeda A.J."/>
            <person name="Yan W."/>
            <person name="Fan B."/>
            <person name="Jiang Y."/>
            <person name="Adhikari A."/>
            <person name="Zheng C.-J."/>
            <person name="Schuster L."/>
            <person name="Cowan T.M."/>
            <person name="Smanski M.J."/>
            <person name="Chevrette M.G."/>
            <person name="De Carvalho L.P.S."/>
            <person name="Shen B."/>
        </authorList>
    </citation>
    <scope>NUCLEOTIDE SEQUENCE [LARGE SCALE GENOMIC DNA]</scope>
    <source>
        <strain evidence="3 4">NPDC000087</strain>
    </source>
</reference>
<feature type="transmembrane region" description="Helical" evidence="1">
    <location>
        <begin position="101"/>
        <end position="122"/>
    </location>
</feature>
<evidence type="ECO:0000313" key="3">
    <source>
        <dbReference type="EMBL" id="MFF5288934.1"/>
    </source>
</evidence>
<dbReference type="PANTHER" id="PTHR39430">
    <property type="entry name" value="MEMBRANE-ASSOCIATED PROTEASE-RELATED"/>
    <property type="match status" value="1"/>
</dbReference>
<dbReference type="RefSeq" id="WP_020509282.1">
    <property type="nucleotide sequence ID" value="NZ_JBIAZU010000001.1"/>
</dbReference>
<keyword evidence="4" id="KW-1185">Reference proteome</keyword>
<evidence type="ECO:0000259" key="2">
    <source>
        <dbReference type="Pfam" id="PF02517"/>
    </source>
</evidence>
<dbReference type="PANTHER" id="PTHR39430:SF1">
    <property type="entry name" value="PROTEASE"/>
    <property type="match status" value="1"/>
</dbReference>
<keyword evidence="1" id="KW-1133">Transmembrane helix</keyword>
<feature type="transmembrane region" description="Helical" evidence="1">
    <location>
        <begin position="30"/>
        <end position="49"/>
    </location>
</feature>
<gene>
    <name evidence="3" type="ORF">ACFY35_05830</name>
</gene>
<feature type="transmembrane region" description="Helical" evidence="1">
    <location>
        <begin position="69"/>
        <end position="89"/>
    </location>
</feature>
<feature type="transmembrane region" description="Helical" evidence="1">
    <location>
        <begin position="159"/>
        <end position="179"/>
    </location>
</feature>
<dbReference type="InterPro" id="IPR003675">
    <property type="entry name" value="Rce1/LyrA-like_dom"/>
</dbReference>
<proteinExistence type="predicted"/>
<dbReference type="Proteomes" id="UP001602245">
    <property type="component" value="Unassembled WGS sequence"/>
</dbReference>
<evidence type="ECO:0000313" key="4">
    <source>
        <dbReference type="Proteomes" id="UP001602245"/>
    </source>
</evidence>
<dbReference type="EC" id="3.4.-.-" evidence="3"/>
<organism evidence="3 4">
    <name type="scientific">Paractinoplanes globisporus</name>
    <dbReference type="NCBI Taxonomy" id="113565"/>
    <lineage>
        <taxon>Bacteria</taxon>
        <taxon>Bacillati</taxon>
        <taxon>Actinomycetota</taxon>
        <taxon>Actinomycetes</taxon>
        <taxon>Micromonosporales</taxon>
        <taxon>Micromonosporaceae</taxon>
        <taxon>Paractinoplanes</taxon>
    </lineage>
</organism>
<feature type="transmembrane region" description="Helical" evidence="1">
    <location>
        <begin position="234"/>
        <end position="253"/>
    </location>
</feature>
<keyword evidence="1" id="KW-0812">Transmembrane</keyword>
<keyword evidence="1" id="KW-0472">Membrane</keyword>
<protein>
    <submittedName>
        <fullName evidence="3">CPBP family intramembrane glutamic endopeptidase</fullName>
        <ecNumber evidence="3">3.4.-.-</ecNumber>
    </submittedName>
</protein>
<dbReference type="Pfam" id="PF02517">
    <property type="entry name" value="Rce1-like"/>
    <property type="match status" value="1"/>
</dbReference>
<dbReference type="GO" id="GO:0016787">
    <property type="term" value="F:hydrolase activity"/>
    <property type="evidence" value="ECO:0007669"/>
    <property type="project" value="UniProtKB-KW"/>
</dbReference>
<name>A0ABW6W6K2_9ACTN</name>
<keyword evidence="3" id="KW-0378">Hydrolase</keyword>
<comment type="caution">
    <text evidence="3">The sequence shown here is derived from an EMBL/GenBank/DDBJ whole genome shotgun (WGS) entry which is preliminary data.</text>
</comment>
<feature type="transmembrane region" description="Helical" evidence="1">
    <location>
        <begin position="191"/>
        <end position="214"/>
    </location>
</feature>
<feature type="domain" description="CAAX prenyl protease 2/Lysostaphin resistance protein A-like" evidence="2">
    <location>
        <begin position="104"/>
        <end position="195"/>
    </location>
</feature>
<sequence>MRLVKQFVVVAVVALAGSLAVGAVNWNAPLTLILGLATAVLALRAYRWIVGRTEKREVTEVALKGAAGALGRGTLLGIGLFAAVILNIAFLGDYHAGRGSFGGAVALFGFSAAAAVTEELIFRGILFRIVEGRFGTWLALIFTSVLFGLSHLFNPHATLWGAIAIAIEAGGMLAAAYAATRTLWLPIGLHFGWNLAEGAIFGTQVSGSDTPVGLLHGTVSGSSLIGGGEFGPEASLYSVLACTIVTIVFLVLARRRGHIVPRRRPAAATPAATLVP</sequence>
<evidence type="ECO:0000256" key="1">
    <source>
        <dbReference type="SAM" id="Phobius"/>
    </source>
</evidence>
<dbReference type="EMBL" id="JBIAZU010000001">
    <property type="protein sequence ID" value="MFF5288934.1"/>
    <property type="molecule type" value="Genomic_DNA"/>
</dbReference>